<evidence type="ECO:0000256" key="2">
    <source>
        <dbReference type="SAM" id="Phobius"/>
    </source>
</evidence>
<keyword evidence="2" id="KW-0472">Membrane</keyword>
<evidence type="ECO:0000313" key="5">
    <source>
        <dbReference type="Proteomes" id="UP000053558"/>
    </source>
</evidence>
<keyword evidence="2" id="KW-0812">Transmembrane</keyword>
<feature type="transmembrane region" description="Helical" evidence="2">
    <location>
        <begin position="20"/>
        <end position="41"/>
    </location>
</feature>
<dbReference type="RefSeq" id="XP_007772501.1">
    <property type="nucleotide sequence ID" value="XM_007774311.1"/>
</dbReference>
<dbReference type="AlphaFoldDB" id="A0A5M3MDE4"/>
<dbReference type="EMBL" id="JH711584">
    <property type="protein sequence ID" value="EIW77047.1"/>
    <property type="molecule type" value="Genomic_DNA"/>
</dbReference>
<comment type="caution">
    <text evidence="4">The sequence shown here is derived from an EMBL/GenBank/DDBJ whole genome shotgun (WGS) entry which is preliminary data.</text>
</comment>
<protein>
    <recommendedName>
        <fullName evidence="3">DUF6533 domain-containing protein</fullName>
    </recommendedName>
</protein>
<feature type="transmembrane region" description="Helical" evidence="2">
    <location>
        <begin position="210"/>
        <end position="230"/>
    </location>
</feature>
<keyword evidence="5" id="KW-1185">Reference proteome</keyword>
<name>A0A5M3MDE4_CONPW</name>
<feature type="transmembrane region" description="Helical" evidence="2">
    <location>
        <begin position="126"/>
        <end position="146"/>
    </location>
</feature>
<feature type="transmembrane region" description="Helical" evidence="2">
    <location>
        <begin position="62"/>
        <end position="82"/>
    </location>
</feature>
<feature type="transmembrane region" description="Helical" evidence="2">
    <location>
        <begin position="94"/>
        <end position="114"/>
    </location>
</feature>
<sequence length="320" mass="36090">MYDVGDNFDELYDQMVVDKQNSLLTIRVGFVGFTILVWDHFITFGDEMELIWKQPKTFMSSLFLFNRYIIPLGFIVDLFAYISPQFSTSGCKRFVRYQAAMNQIGVHVAALMMLRRVFALYTQKILSATLAIFFVIWCGVAAYVVMCGGPVPHTPAVHSCTLIFQGKFYVLATSATWFELAFETIVIGLIVARTLPYRPCRNANTIARCLLVDGLIYYAVICVVNVTSIVMVSSCPPGIRNMFGQIQLTMTVTMMSRITLSLPKTHRRIMRVDVPIASRWQDASTILPPVAFSWPGHSHLGSTEEPESGSEMMSMSERHI</sequence>
<dbReference type="KEGG" id="cput:CONPUDRAFT_84300"/>
<dbReference type="OrthoDB" id="3354157at2759"/>
<dbReference type="OMA" id="SATWFEL"/>
<feature type="transmembrane region" description="Helical" evidence="2">
    <location>
        <begin position="166"/>
        <end position="190"/>
    </location>
</feature>
<dbReference type="GeneID" id="19210745"/>
<reference evidence="5" key="1">
    <citation type="journal article" date="2012" name="Science">
        <title>The Paleozoic origin of enzymatic lignin decomposition reconstructed from 31 fungal genomes.</title>
        <authorList>
            <person name="Floudas D."/>
            <person name="Binder M."/>
            <person name="Riley R."/>
            <person name="Barry K."/>
            <person name="Blanchette R.A."/>
            <person name="Henrissat B."/>
            <person name="Martinez A.T."/>
            <person name="Otillar R."/>
            <person name="Spatafora J.W."/>
            <person name="Yadav J.S."/>
            <person name="Aerts A."/>
            <person name="Benoit I."/>
            <person name="Boyd A."/>
            <person name="Carlson A."/>
            <person name="Copeland A."/>
            <person name="Coutinho P.M."/>
            <person name="de Vries R.P."/>
            <person name="Ferreira P."/>
            <person name="Findley K."/>
            <person name="Foster B."/>
            <person name="Gaskell J."/>
            <person name="Glotzer D."/>
            <person name="Gorecki P."/>
            <person name="Heitman J."/>
            <person name="Hesse C."/>
            <person name="Hori C."/>
            <person name="Igarashi K."/>
            <person name="Jurgens J.A."/>
            <person name="Kallen N."/>
            <person name="Kersten P."/>
            <person name="Kohler A."/>
            <person name="Kuees U."/>
            <person name="Kumar T.K.A."/>
            <person name="Kuo A."/>
            <person name="LaButti K."/>
            <person name="Larrondo L.F."/>
            <person name="Lindquist E."/>
            <person name="Ling A."/>
            <person name="Lombard V."/>
            <person name="Lucas S."/>
            <person name="Lundell T."/>
            <person name="Martin R."/>
            <person name="McLaughlin D.J."/>
            <person name="Morgenstern I."/>
            <person name="Morin E."/>
            <person name="Murat C."/>
            <person name="Nagy L.G."/>
            <person name="Nolan M."/>
            <person name="Ohm R.A."/>
            <person name="Patyshakuliyeva A."/>
            <person name="Rokas A."/>
            <person name="Ruiz-Duenas F.J."/>
            <person name="Sabat G."/>
            <person name="Salamov A."/>
            <person name="Samejima M."/>
            <person name="Schmutz J."/>
            <person name="Slot J.C."/>
            <person name="St John F."/>
            <person name="Stenlid J."/>
            <person name="Sun H."/>
            <person name="Sun S."/>
            <person name="Syed K."/>
            <person name="Tsang A."/>
            <person name="Wiebenga A."/>
            <person name="Young D."/>
            <person name="Pisabarro A."/>
            <person name="Eastwood D.C."/>
            <person name="Martin F."/>
            <person name="Cullen D."/>
            <person name="Grigoriev I.V."/>
            <person name="Hibbett D.S."/>
        </authorList>
    </citation>
    <scope>NUCLEOTIDE SEQUENCE [LARGE SCALE GENOMIC DNA]</scope>
    <source>
        <strain evidence="5">RWD-64-598 SS2</strain>
    </source>
</reference>
<accession>A0A5M3MDE4</accession>
<evidence type="ECO:0000256" key="1">
    <source>
        <dbReference type="SAM" id="MobiDB-lite"/>
    </source>
</evidence>
<proteinExistence type="predicted"/>
<gene>
    <name evidence="4" type="ORF">CONPUDRAFT_84300</name>
</gene>
<organism evidence="4 5">
    <name type="scientific">Coniophora puteana (strain RWD-64-598)</name>
    <name type="common">Brown rot fungus</name>
    <dbReference type="NCBI Taxonomy" id="741705"/>
    <lineage>
        <taxon>Eukaryota</taxon>
        <taxon>Fungi</taxon>
        <taxon>Dikarya</taxon>
        <taxon>Basidiomycota</taxon>
        <taxon>Agaricomycotina</taxon>
        <taxon>Agaricomycetes</taxon>
        <taxon>Agaricomycetidae</taxon>
        <taxon>Boletales</taxon>
        <taxon>Coniophorineae</taxon>
        <taxon>Coniophoraceae</taxon>
        <taxon>Coniophora</taxon>
    </lineage>
</organism>
<dbReference type="InterPro" id="IPR045340">
    <property type="entry name" value="DUF6533"/>
</dbReference>
<feature type="region of interest" description="Disordered" evidence="1">
    <location>
        <begin position="298"/>
        <end position="320"/>
    </location>
</feature>
<evidence type="ECO:0000313" key="4">
    <source>
        <dbReference type="EMBL" id="EIW77047.1"/>
    </source>
</evidence>
<dbReference type="Proteomes" id="UP000053558">
    <property type="component" value="Unassembled WGS sequence"/>
</dbReference>
<feature type="domain" description="DUF6533" evidence="3">
    <location>
        <begin position="30"/>
        <end position="72"/>
    </location>
</feature>
<evidence type="ECO:0000259" key="3">
    <source>
        <dbReference type="Pfam" id="PF20151"/>
    </source>
</evidence>
<feature type="transmembrane region" description="Helical" evidence="2">
    <location>
        <begin position="242"/>
        <end position="260"/>
    </location>
</feature>
<dbReference type="Pfam" id="PF20151">
    <property type="entry name" value="DUF6533"/>
    <property type="match status" value="1"/>
</dbReference>
<feature type="compositionally biased region" description="Low complexity" evidence="1">
    <location>
        <begin position="309"/>
        <end position="320"/>
    </location>
</feature>
<keyword evidence="2" id="KW-1133">Transmembrane helix</keyword>